<gene>
    <name evidence="14" type="ORF">D0869_11522</name>
</gene>
<comment type="subcellular location">
    <subcellularLocation>
        <location evidence="1">Endoplasmic reticulum membrane</location>
        <topology evidence="1">Multi-pass membrane protein</topology>
    </subcellularLocation>
</comment>
<evidence type="ECO:0000256" key="1">
    <source>
        <dbReference type="ARBA" id="ARBA00004477"/>
    </source>
</evidence>
<dbReference type="Pfam" id="PF03694">
    <property type="entry name" value="Erg28"/>
    <property type="match status" value="1"/>
</dbReference>
<evidence type="ECO:0000256" key="12">
    <source>
        <dbReference type="ARBA" id="ARBA00023221"/>
    </source>
</evidence>
<keyword evidence="8" id="KW-0756">Sterol biosynthesis</keyword>
<evidence type="ECO:0000256" key="5">
    <source>
        <dbReference type="ARBA" id="ARBA00022824"/>
    </source>
</evidence>
<dbReference type="EMBL" id="QWIJ01001275">
    <property type="protein sequence ID" value="RMX75545.1"/>
    <property type="molecule type" value="Genomic_DNA"/>
</dbReference>
<keyword evidence="7 13" id="KW-1133">Transmembrane helix</keyword>
<evidence type="ECO:0000313" key="14">
    <source>
        <dbReference type="EMBL" id="RMX75545.1"/>
    </source>
</evidence>
<keyword evidence="3" id="KW-0444">Lipid biosynthesis</keyword>
<comment type="caution">
    <text evidence="14">The sequence shown here is derived from an EMBL/GenBank/DDBJ whole genome shotgun (WGS) entry which is preliminary data.</text>
</comment>
<evidence type="ECO:0000313" key="15">
    <source>
        <dbReference type="Proteomes" id="UP000281245"/>
    </source>
</evidence>
<dbReference type="GO" id="GO:0030674">
    <property type="term" value="F:protein-macromolecule adaptor activity"/>
    <property type="evidence" value="ECO:0007669"/>
    <property type="project" value="TreeGrafter"/>
</dbReference>
<dbReference type="OrthoDB" id="6485510at2759"/>
<evidence type="ECO:0000256" key="8">
    <source>
        <dbReference type="ARBA" id="ARBA00023011"/>
    </source>
</evidence>
<keyword evidence="12" id="KW-0753">Steroid metabolism</keyword>
<keyword evidence="4 13" id="KW-0812">Transmembrane</keyword>
<evidence type="ECO:0008006" key="16">
    <source>
        <dbReference type="Google" id="ProtNLM"/>
    </source>
</evidence>
<sequence length="172" mass="19427">MFEDCEVLPYWLFLTAIVSAARTFQCYLPATSNRIMRILYSNSNFRETSALAAREFGSWSFLSCIVQINAGLNPHHSGAYNTALWSFIIFLVHFAFEGIAYNTVGGRGLLAAEILAFVTFCWMCYAKAYYLELSACLLPIPDLQELTKLQLQAPTQVNQHHLSILTRANLSR</sequence>
<evidence type="ECO:0000256" key="4">
    <source>
        <dbReference type="ARBA" id="ARBA00022692"/>
    </source>
</evidence>
<evidence type="ECO:0000256" key="7">
    <source>
        <dbReference type="ARBA" id="ARBA00022989"/>
    </source>
</evidence>
<reference evidence="14 15" key="1">
    <citation type="journal article" date="2018" name="BMC Genomics">
        <title>Genomic evidence for intraspecific hybridization in a clonal and extremely halotolerant yeast.</title>
        <authorList>
            <person name="Gostincar C."/>
            <person name="Stajich J.E."/>
            <person name="Zupancic J."/>
            <person name="Zalar P."/>
            <person name="Gunde-Cimerman N."/>
        </authorList>
    </citation>
    <scope>NUCLEOTIDE SEQUENCE [LARGE SCALE GENOMIC DNA]</scope>
    <source>
        <strain evidence="14 15">EXF-6656</strain>
    </source>
</reference>
<dbReference type="InterPro" id="IPR005352">
    <property type="entry name" value="Erg28"/>
</dbReference>
<name>A0A3M6WAL3_HORWE</name>
<keyword evidence="11" id="KW-1207">Sterol metabolism</keyword>
<dbReference type="GO" id="GO:0005789">
    <property type="term" value="C:endoplasmic reticulum membrane"/>
    <property type="evidence" value="ECO:0007669"/>
    <property type="project" value="UniProtKB-SubCell"/>
</dbReference>
<dbReference type="PANTHER" id="PTHR15451">
    <property type="entry name" value="ERGOSTEROL BIOSYNTHETIC PROTEIN 28-RELATED"/>
    <property type="match status" value="1"/>
</dbReference>
<dbReference type="AlphaFoldDB" id="A0A3M6WAL3"/>
<dbReference type="GO" id="GO:0016126">
    <property type="term" value="P:sterol biosynthetic process"/>
    <property type="evidence" value="ECO:0007669"/>
    <property type="project" value="UniProtKB-KW"/>
</dbReference>
<evidence type="ECO:0000256" key="10">
    <source>
        <dbReference type="ARBA" id="ARBA00023136"/>
    </source>
</evidence>
<evidence type="ECO:0000256" key="6">
    <source>
        <dbReference type="ARBA" id="ARBA00022955"/>
    </source>
</evidence>
<organism evidence="14 15">
    <name type="scientific">Hortaea werneckii</name>
    <name type="common">Black yeast</name>
    <name type="synonym">Cladosporium werneckii</name>
    <dbReference type="NCBI Taxonomy" id="91943"/>
    <lineage>
        <taxon>Eukaryota</taxon>
        <taxon>Fungi</taxon>
        <taxon>Dikarya</taxon>
        <taxon>Ascomycota</taxon>
        <taxon>Pezizomycotina</taxon>
        <taxon>Dothideomycetes</taxon>
        <taxon>Dothideomycetidae</taxon>
        <taxon>Mycosphaerellales</taxon>
        <taxon>Teratosphaeriaceae</taxon>
        <taxon>Hortaea</taxon>
    </lineage>
</organism>
<comment type="similarity">
    <text evidence="2">Belongs to the ERG28 family.</text>
</comment>
<proteinExistence type="inferred from homology"/>
<accession>A0A3M6WAL3</accession>
<feature type="transmembrane region" description="Helical" evidence="13">
    <location>
        <begin position="108"/>
        <end position="130"/>
    </location>
</feature>
<feature type="transmembrane region" description="Helical" evidence="13">
    <location>
        <begin position="12"/>
        <end position="30"/>
    </location>
</feature>
<evidence type="ECO:0000256" key="13">
    <source>
        <dbReference type="SAM" id="Phobius"/>
    </source>
</evidence>
<feature type="transmembrane region" description="Helical" evidence="13">
    <location>
        <begin position="78"/>
        <end position="96"/>
    </location>
</feature>
<keyword evidence="10 13" id="KW-0472">Membrane</keyword>
<keyword evidence="9" id="KW-0443">Lipid metabolism</keyword>
<evidence type="ECO:0000256" key="2">
    <source>
        <dbReference type="ARBA" id="ARBA00005377"/>
    </source>
</evidence>
<evidence type="ECO:0000256" key="9">
    <source>
        <dbReference type="ARBA" id="ARBA00023098"/>
    </source>
</evidence>
<protein>
    <recommendedName>
        <fullName evidence="16">Ergosterol biosynthetic protein 28</fullName>
    </recommendedName>
</protein>
<keyword evidence="5" id="KW-0256">Endoplasmic reticulum</keyword>
<dbReference type="PANTHER" id="PTHR15451:SF19">
    <property type="entry name" value="ERGOSTEROL BIOSYNTHETIC PROTEIN 28 HOMOLOG"/>
    <property type="match status" value="1"/>
</dbReference>
<evidence type="ECO:0000256" key="11">
    <source>
        <dbReference type="ARBA" id="ARBA00023166"/>
    </source>
</evidence>
<dbReference type="Proteomes" id="UP000281245">
    <property type="component" value="Unassembled WGS sequence"/>
</dbReference>
<evidence type="ECO:0000256" key="3">
    <source>
        <dbReference type="ARBA" id="ARBA00022516"/>
    </source>
</evidence>
<keyword evidence="6" id="KW-0752">Steroid biosynthesis</keyword>